<reference evidence="2 3" key="1">
    <citation type="submission" date="2019-06" db="EMBL/GenBank/DDBJ databases">
        <title>Genome sequence of Litorilinea aerophila BAA-2444.</title>
        <authorList>
            <person name="Maclea K.S."/>
            <person name="Maurais E.G."/>
            <person name="Iannazzi L.C."/>
        </authorList>
    </citation>
    <scope>NUCLEOTIDE SEQUENCE [LARGE SCALE GENOMIC DNA]</scope>
    <source>
        <strain evidence="2 3">ATCC BAA-2444</strain>
    </source>
</reference>
<feature type="region of interest" description="Disordered" evidence="1">
    <location>
        <begin position="46"/>
        <end position="68"/>
    </location>
</feature>
<feature type="compositionally biased region" description="Basic residues" evidence="1">
    <location>
        <begin position="54"/>
        <end position="68"/>
    </location>
</feature>
<evidence type="ECO:0000313" key="2">
    <source>
        <dbReference type="EMBL" id="TQE96561.1"/>
    </source>
</evidence>
<evidence type="ECO:0000256" key="1">
    <source>
        <dbReference type="SAM" id="MobiDB-lite"/>
    </source>
</evidence>
<keyword evidence="3" id="KW-1185">Reference proteome</keyword>
<dbReference type="AlphaFoldDB" id="A0A540VIM4"/>
<protein>
    <submittedName>
        <fullName evidence="2">Uncharacterized protein</fullName>
    </submittedName>
</protein>
<dbReference type="EMBL" id="VIGC01000007">
    <property type="protein sequence ID" value="TQE96561.1"/>
    <property type="molecule type" value="Genomic_DNA"/>
</dbReference>
<sequence length="68" mass="7849">MRRCRLFRYGFLHESGGLDLDTTVISLGDLLDIAMRHDLKGQHPTFHLGEGRLGPHRQTHWRGSHMLT</sequence>
<dbReference type="InParanoid" id="A0A540VIM4"/>
<comment type="caution">
    <text evidence="2">The sequence shown here is derived from an EMBL/GenBank/DDBJ whole genome shotgun (WGS) entry which is preliminary data.</text>
</comment>
<gene>
    <name evidence="2" type="ORF">FKZ61_06615</name>
</gene>
<accession>A0A540VIM4</accession>
<organism evidence="2 3">
    <name type="scientific">Litorilinea aerophila</name>
    <dbReference type="NCBI Taxonomy" id="1204385"/>
    <lineage>
        <taxon>Bacteria</taxon>
        <taxon>Bacillati</taxon>
        <taxon>Chloroflexota</taxon>
        <taxon>Caldilineae</taxon>
        <taxon>Caldilineales</taxon>
        <taxon>Caldilineaceae</taxon>
        <taxon>Litorilinea</taxon>
    </lineage>
</organism>
<dbReference type="Proteomes" id="UP000317371">
    <property type="component" value="Unassembled WGS sequence"/>
</dbReference>
<proteinExistence type="predicted"/>
<evidence type="ECO:0000313" key="3">
    <source>
        <dbReference type="Proteomes" id="UP000317371"/>
    </source>
</evidence>
<dbReference type="OrthoDB" id="9769600at2"/>
<name>A0A540VIM4_9CHLR</name>